<dbReference type="Gene3D" id="2.60.40.10">
    <property type="entry name" value="Immunoglobulins"/>
    <property type="match status" value="2"/>
</dbReference>
<feature type="region of interest" description="Disordered" evidence="1">
    <location>
        <begin position="180"/>
        <end position="358"/>
    </location>
</feature>
<dbReference type="Pfam" id="PF01476">
    <property type="entry name" value="LysM"/>
    <property type="match status" value="1"/>
</dbReference>
<dbReference type="AlphaFoldDB" id="A0A1M7LLY0"/>
<dbReference type="PANTHER" id="PTHR34700">
    <property type="entry name" value="POTASSIUM BINDING PROTEIN KBP"/>
    <property type="match status" value="1"/>
</dbReference>
<evidence type="ECO:0000256" key="1">
    <source>
        <dbReference type="SAM" id="MobiDB-lite"/>
    </source>
</evidence>
<dbReference type="STRING" id="735517.SAMN05444272_3250"/>
<dbReference type="InterPro" id="IPR036779">
    <property type="entry name" value="LysM_dom_sf"/>
</dbReference>
<accession>A0A1M7LLY0</accession>
<feature type="domain" description="LysM" evidence="2">
    <location>
        <begin position="483"/>
        <end position="532"/>
    </location>
</feature>
<dbReference type="SMART" id="SM00257">
    <property type="entry name" value="LysM"/>
    <property type="match status" value="1"/>
</dbReference>
<keyword evidence="4" id="KW-1185">Reference proteome</keyword>
<dbReference type="Gene3D" id="3.10.350.10">
    <property type="entry name" value="LysM domain"/>
    <property type="match status" value="1"/>
</dbReference>
<dbReference type="RefSeq" id="WP_073014339.1">
    <property type="nucleotide sequence ID" value="NZ_FRBW01000003.1"/>
</dbReference>
<dbReference type="Proteomes" id="UP000186002">
    <property type="component" value="Unassembled WGS sequence"/>
</dbReference>
<dbReference type="PROSITE" id="PS51782">
    <property type="entry name" value="LYSM"/>
    <property type="match status" value="1"/>
</dbReference>
<feature type="compositionally biased region" description="Low complexity" evidence="1">
    <location>
        <begin position="197"/>
        <end position="219"/>
    </location>
</feature>
<dbReference type="InterPro" id="IPR018392">
    <property type="entry name" value="LysM"/>
</dbReference>
<dbReference type="CDD" id="cd00118">
    <property type="entry name" value="LysM"/>
    <property type="match status" value="1"/>
</dbReference>
<feature type="region of interest" description="Disordered" evidence="1">
    <location>
        <begin position="32"/>
        <end position="78"/>
    </location>
</feature>
<organism evidence="3 4">
    <name type="scientific">Roseibium suaedae</name>
    <dbReference type="NCBI Taxonomy" id="735517"/>
    <lineage>
        <taxon>Bacteria</taxon>
        <taxon>Pseudomonadati</taxon>
        <taxon>Pseudomonadota</taxon>
        <taxon>Alphaproteobacteria</taxon>
        <taxon>Hyphomicrobiales</taxon>
        <taxon>Stappiaceae</taxon>
        <taxon>Roseibium</taxon>
    </lineage>
</organism>
<evidence type="ECO:0000313" key="3">
    <source>
        <dbReference type="EMBL" id="SHM79223.1"/>
    </source>
</evidence>
<feature type="compositionally biased region" description="Low complexity" evidence="1">
    <location>
        <begin position="290"/>
        <end position="349"/>
    </location>
</feature>
<reference evidence="3 4" key="1">
    <citation type="submission" date="2016-11" db="EMBL/GenBank/DDBJ databases">
        <authorList>
            <person name="Jaros S."/>
            <person name="Januszkiewicz K."/>
            <person name="Wedrychowicz H."/>
        </authorList>
    </citation>
    <scope>NUCLEOTIDE SEQUENCE [LARGE SCALE GENOMIC DNA]</scope>
    <source>
        <strain evidence="3 4">DSM 22153</strain>
    </source>
</reference>
<feature type="compositionally biased region" description="Low complexity" evidence="1">
    <location>
        <begin position="45"/>
        <end position="59"/>
    </location>
</feature>
<dbReference type="InterPro" id="IPR013783">
    <property type="entry name" value="Ig-like_fold"/>
</dbReference>
<name>A0A1M7LLY0_9HYPH</name>
<dbReference type="OrthoDB" id="370541at2"/>
<feature type="compositionally biased region" description="Low complexity" evidence="1">
    <location>
        <begin position="248"/>
        <end position="277"/>
    </location>
</feature>
<evidence type="ECO:0000313" key="4">
    <source>
        <dbReference type="Proteomes" id="UP000186002"/>
    </source>
</evidence>
<gene>
    <name evidence="3" type="ORF">SAMN05444272_3250</name>
</gene>
<sequence length="543" mass="53956">MTKLALTRTLVVAALVGVAALVTAYLYRDKGNAPSAPQVASTPDAAKSGGTGDAASSSGETSIARSGAKSDKDAGVTEVPAAAKKGDLSFDVVSVEPTGETVVAGRSDPGAIVGLMANGKLVGKAIANQDGEWSIILDKPLSPGDYDVNLQALDENDNAVGDASGQRLAVSVPEDGKQQPLVVLNSPDAPSSVLQVPGAAKETETAAADAPATSEAPAADVNANASTGTQVAAAPEASAPVTDPKPEASASASGPADAASPDATATASPSAAASDTGSGSGIETGNGQKAAEAGSSDAQAPAAVASSEATTTAPTATATSDAPVQPQGQTQDQTQDQTQTPAGAPAAPALASQPSETAAAPAAAKADLVVTVDAVEAESGKVYTAGTGEAGHDVRIYVGDTLLGSGKVGDNGRWLVEGGMDLASGPVEVRADMIGADGNTVVARAAVTFERAQEQAIVLTRVEAAGEGGAEGANASNAGKTLPNVIIRKGDNLWNISRRLYGDGFRYTTIYQANKGQIRNPDLIYPGQVFLTPEGDLNWKPAQ</sequence>
<dbReference type="PANTHER" id="PTHR34700:SF4">
    <property type="entry name" value="PHAGE-LIKE ELEMENT PBSX PROTEIN XKDP"/>
    <property type="match status" value="1"/>
</dbReference>
<protein>
    <submittedName>
        <fullName evidence="3">Nucleoid-associated protein YgaU, contains BON and LysM domains</fullName>
    </submittedName>
</protein>
<dbReference type="EMBL" id="FRBW01000003">
    <property type="protein sequence ID" value="SHM79223.1"/>
    <property type="molecule type" value="Genomic_DNA"/>
</dbReference>
<evidence type="ECO:0000259" key="2">
    <source>
        <dbReference type="PROSITE" id="PS51782"/>
    </source>
</evidence>
<dbReference type="InterPro" id="IPR052196">
    <property type="entry name" value="Bact_Kbp"/>
</dbReference>
<proteinExistence type="predicted"/>